<dbReference type="InterPro" id="IPR011985">
    <property type="entry name" value="DH_HpaE"/>
</dbReference>
<keyword evidence="2 5" id="KW-0560">Oxidoreductase</keyword>
<dbReference type="PROSITE" id="PS00687">
    <property type="entry name" value="ALDEHYDE_DEHYDR_GLU"/>
    <property type="match status" value="1"/>
</dbReference>
<comment type="caution">
    <text evidence="7">The sequence shown here is derived from an EMBL/GenBank/DDBJ whole genome shotgun (WGS) entry which is preliminary data.</text>
</comment>
<dbReference type="InterPro" id="IPR016160">
    <property type="entry name" value="Ald_DH_CS_CYS"/>
</dbReference>
<accession>A0A9X3LEN3</accession>
<reference evidence="7" key="1">
    <citation type="submission" date="2022-05" db="EMBL/GenBank/DDBJ databases">
        <authorList>
            <person name="Colautti A."/>
            <person name="Iacumin L."/>
        </authorList>
    </citation>
    <scope>NUCLEOTIDE SEQUENCE</scope>
    <source>
        <strain evidence="7">SK 55</strain>
    </source>
</reference>
<evidence type="ECO:0000313" key="8">
    <source>
        <dbReference type="Proteomes" id="UP001152173"/>
    </source>
</evidence>
<comment type="similarity">
    <text evidence="1 5">Belongs to the aldehyde dehydrogenase family.</text>
</comment>
<evidence type="ECO:0000313" key="7">
    <source>
        <dbReference type="EMBL" id="MCZ8535939.1"/>
    </source>
</evidence>
<protein>
    <submittedName>
        <fullName evidence="7">5-carboxymethyl-2-hydroxymuconate semialdehyde dehydrogenase</fullName>
    </submittedName>
</protein>
<dbReference type="EMBL" id="JAMKBJ010000001">
    <property type="protein sequence ID" value="MCZ8535939.1"/>
    <property type="molecule type" value="Genomic_DNA"/>
</dbReference>
<evidence type="ECO:0000256" key="3">
    <source>
        <dbReference type="ARBA" id="ARBA00023027"/>
    </source>
</evidence>
<dbReference type="InterPro" id="IPR016161">
    <property type="entry name" value="Ald_DH/histidinol_DH"/>
</dbReference>
<feature type="active site" evidence="4">
    <location>
        <position position="264"/>
    </location>
</feature>
<dbReference type="NCBIfam" id="TIGR02299">
    <property type="entry name" value="HpaE"/>
    <property type="match status" value="1"/>
</dbReference>
<sequence>MVSSREKVALKHETQDNILLYINGEFISATGNKTIINMNPFTNERINEVAEGQVEDINKAVAAAREAFDHGPWKTMKLTKRMEYIYRIADLIDEEVERIAYLEALDTGLPISQTKKMVSRASENFRFYARMVESRLVGDAYQVDDEFINYTINTPVGVAGLITPWNAPFMLETWKVAPALATGNTVVLKPAELSPLSANLLAEIIHRADLPKGVFNVVHGYGETAGDALVKHPDVQLISFTGETKTGSTIIKNSADTLKSCSMELGGKSPIIVFDDADFDRAMDACVWGIYSFNGERCTANSRLFVQESIKDEFVDALKKRVAKIKMGDPLEAATEVGPLIDKGHYQKVKSYLDIAKEEGAEVITADIPEEMAKGNFVAPTLLLNAENHMRIAQEEIFGPVLTVMTFKDEEEAIKLANDINYGLAGYVWTNDIKRGHRVAHKVEAGMLWVNAQNVRDLRTPFGGSKYSGIGREGGHYGFEFYTEQKIIHVSIAEHHIQQFGK</sequence>
<dbReference type="RefSeq" id="WP_269925039.1">
    <property type="nucleotide sequence ID" value="NZ_JAMKBJ010000001.1"/>
</dbReference>
<organism evidence="7 8">
    <name type="scientific">Paenisporosarcina quisquiliarum</name>
    <dbReference type="NCBI Taxonomy" id="365346"/>
    <lineage>
        <taxon>Bacteria</taxon>
        <taxon>Bacillati</taxon>
        <taxon>Bacillota</taxon>
        <taxon>Bacilli</taxon>
        <taxon>Bacillales</taxon>
        <taxon>Caryophanaceae</taxon>
        <taxon>Paenisporosarcina</taxon>
    </lineage>
</organism>
<dbReference type="Pfam" id="PF00171">
    <property type="entry name" value="Aldedh"/>
    <property type="match status" value="1"/>
</dbReference>
<dbReference type="FunFam" id="3.40.309.10:FF:000012">
    <property type="entry name" value="Betaine aldehyde dehydrogenase"/>
    <property type="match status" value="1"/>
</dbReference>
<dbReference type="InterPro" id="IPR015590">
    <property type="entry name" value="Aldehyde_DH_dom"/>
</dbReference>
<dbReference type="InterPro" id="IPR016163">
    <property type="entry name" value="Ald_DH_C"/>
</dbReference>
<name>A0A9X3LEN3_9BACL</name>
<dbReference type="PANTHER" id="PTHR43720:SF2">
    <property type="entry name" value="2-AMINOMUCONIC SEMIALDEHYDE DEHYDROGENASE"/>
    <property type="match status" value="1"/>
</dbReference>
<dbReference type="AlphaFoldDB" id="A0A9X3LEN3"/>
<keyword evidence="8" id="KW-1185">Reference proteome</keyword>
<evidence type="ECO:0000256" key="2">
    <source>
        <dbReference type="ARBA" id="ARBA00023002"/>
    </source>
</evidence>
<dbReference type="PANTHER" id="PTHR43720">
    <property type="entry name" value="2-AMINOMUCONIC SEMIALDEHYDE DEHYDROGENASE"/>
    <property type="match status" value="1"/>
</dbReference>
<evidence type="ECO:0000256" key="1">
    <source>
        <dbReference type="ARBA" id="ARBA00009986"/>
    </source>
</evidence>
<dbReference type="InterPro" id="IPR029510">
    <property type="entry name" value="Ald_DH_CS_GLU"/>
</dbReference>
<evidence type="ECO:0000256" key="5">
    <source>
        <dbReference type="RuleBase" id="RU003345"/>
    </source>
</evidence>
<evidence type="ECO:0000256" key="4">
    <source>
        <dbReference type="PROSITE-ProRule" id="PRU10007"/>
    </source>
</evidence>
<dbReference type="GO" id="GO:0018480">
    <property type="term" value="F:5-carboxymethyl-2-hydroxymuconic-semialdehyde dehydrogenase activity"/>
    <property type="evidence" value="ECO:0007669"/>
    <property type="project" value="InterPro"/>
</dbReference>
<dbReference type="GO" id="GO:1901023">
    <property type="term" value="P:4-hydroxyphenylacetate catabolic process"/>
    <property type="evidence" value="ECO:0007669"/>
    <property type="project" value="InterPro"/>
</dbReference>
<gene>
    <name evidence="7" type="primary">hpaE</name>
    <name evidence="7" type="ORF">M9R32_01885</name>
</gene>
<dbReference type="Gene3D" id="3.40.309.10">
    <property type="entry name" value="Aldehyde Dehydrogenase, Chain A, domain 2"/>
    <property type="match status" value="1"/>
</dbReference>
<dbReference type="FunFam" id="3.40.605.10:FF:000007">
    <property type="entry name" value="NAD/NADP-dependent betaine aldehyde dehydrogenase"/>
    <property type="match status" value="1"/>
</dbReference>
<dbReference type="SUPFAM" id="SSF53720">
    <property type="entry name" value="ALDH-like"/>
    <property type="match status" value="1"/>
</dbReference>
<keyword evidence="3" id="KW-0520">NAD</keyword>
<dbReference type="PROSITE" id="PS00070">
    <property type="entry name" value="ALDEHYDE_DEHYDR_CYS"/>
    <property type="match status" value="1"/>
</dbReference>
<evidence type="ECO:0000259" key="6">
    <source>
        <dbReference type="Pfam" id="PF00171"/>
    </source>
</evidence>
<dbReference type="Gene3D" id="3.40.605.10">
    <property type="entry name" value="Aldehyde Dehydrogenase, Chain A, domain 1"/>
    <property type="match status" value="1"/>
</dbReference>
<feature type="domain" description="Aldehyde dehydrogenase" evidence="6">
    <location>
        <begin position="28"/>
        <end position="487"/>
    </location>
</feature>
<dbReference type="CDD" id="cd07093">
    <property type="entry name" value="ALDH_F8_HMSADH"/>
    <property type="match status" value="1"/>
</dbReference>
<dbReference type="Proteomes" id="UP001152173">
    <property type="component" value="Unassembled WGS sequence"/>
</dbReference>
<proteinExistence type="inferred from homology"/>
<dbReference type="InterPro" id="IPR016162">
    <property type="entry name" value="Ald_DH_N"/>
</dbReference>